<evidence type="ECO:0000313" key="3">
    <source>
        <dbReference type="Proteomes" id="UP001451303"/>
    </source>
</evidence>
<proteinExistence type="predicted"/>
<evidence type="ECO:0000313" key="2">
    <source>
        <dbReference type="EMBL" id="KAL0475062.1"/>
    </source>
</evidence>
<feature type="region of interest" description="Disordered" evidence="1">
    <location>
        <begin position="1"/>
        <end position="84"/>
    </location>
</feature>
<protein>
    <submittedName>
        <fullName evidence="2">Uncharacterized protein</fullName>
    </submittedName>
</protein>
<accession>A0ABR3DRU1</accession>
<keyword evidence="3" id="KW-1185">Reference proteome</keyword>
<sequence length="265" mass="28288">MASTREPPPPELPSKRGTIVEANQKSIPTWPASAPAASLPPPDLKPRLPRSQDPMLPFSVSAFAPQSQGPPTKGLVQAQQTQTRPLALSSISEAFGRDGDRDDELHQRPSLPLDAVTLAALEDGLRAPVPPELIPVRLASPAFSCASASSEDTIALIEEEIDSWMSLSLEQQFVETDSSLGSEVDSSAAESSGIWTPAGSSCSTVASSIASIPTLSFSAYSACSSNESGTRSSRRRSIKRVCVPPPWKSGWNESFVGQREYVEWI</sequence>
<dbReference type="Proteomes" id="UP001451303">
    <property type="component" value="Unassembled WGS sequence"/>
</dbReference>
<evidence type="ECO:0000256" key="1">
    <source>
        <dbReference type="SAM" id="MobiDB-lite"/>
    </source>
</evidence>
<gene>
    <name evidence="2" type="ORF">QR685DRAFT_511572</name>
</gene>
<reference evidence="2 3" key="1">
    <citation type="submission" date="2023-09" db="EMBL/GenBank/DDBJ databases">
        <title>Multi-omics analysis of a traditional fermented food reveals byproduct-associated fungal strains for waste-to-food upcycling.</title>
        <authorList>
            <consortium name="Lawrence Berkeley National Laboratory"/>
            <person name="Rekdal V.M."/>
            <person name="Villalobos-Escobedo J.M."/>
            <person name="Rodriguez-Valeron N."/>
            <person name="Garcia M.O."/>
            <person name="Vasquez D.P."/>
            <person name="Damayanti I."/>
            <person name="Sorensen P.M."/>
            <person name="Baidoo E.E."/>
            <person name="De Carvalho A.C."/>
            <person name="Riley R."/>
            <person name="Lipzen A."/>
            <person name="He G."/>
            <person name="Yan M."/>
            <person name="Haridas S."/>
            <person name="Daum C."/>
            <person name="Yoshinaga Y."/>
            <person name="Ng V."/>
            <person name="Grigoriev I.V."/>
            <person name="Munk R."/>
            <person name="Nuraida L."/>
            <person name="Wijaya C.H."/>
            <person name="Morales P.-C."/>
            <person name="Keasling J.D."/>
        </authorList>
    </citation>
    <scope>NUCLEOTIDE SEQUENCE [LARGE SCALE GENOMIC DNA]</scope>
    <source>
        <strain evidence="2 3">FGSC 2613</strain>
    </source>
</reference>
<organism evidence="2 3">
    <name type="scientific">Neurospora intermedia</name>
    <dbReference type="NCBI Taxonomy" id="5142"/>
    <lineage>
        <taxon>Eukaryota</taxon>
        <taxon>Fungi</taxon>
        <taxon>Dikarya</taxon>
        <taxon>Ascomycota</taxon>
        <taxon>Pezizomycotina</taxon>
        <taxon>Sordariomycetes</taxon>
        <taxon>Sordariomycetidae</taxon>
        <taxon>Sordariales</taxon>
        <taxon>Sordariaceae</taxon>
        <taxon>Neurospora</taxon>
    </lineage>
</organism>
<name>A0ABR3DRU1_NEUIN</name>
<feature type="compositionally biased region" description="Pro residues" evidence="1">
    <location>
        <begin position="1"/>
        <end position="12"/>
    </location>
</feature>
<comment type="caution">
    <text evidence="2">The sequence shown here is derived from an EMBL/GenBank/DDBJ whole genome shotgun (WGS) entry which is preliminary data.</text>
</comment>
<dbReference type="EMBL" id="JAVLET010000001">
    <property type="protein sequence ID" value="KAL0475062.1"/>
    <property type="molecule type" value="Genomic_DNA"/>
</dbReference>